<organism evidence="1 2">
    <name type="scientific">Auriscalpium vulgare</name>
    <dbReference type="NCBI Taxonomy" id="40419"/>
    <lineage>
        <taxon>Eukaryota</taxon>
        <taxon>Fungi</taxon>
        <taxon>Dikarya</taxon>
        <taxon>Basidiomycota</taxon>
        <taxon>Agaricomycotina</taxon>
        <taxon>Agaricomycetes</taxon>
        <taxon>Russulales</taxon>
        <taxon>Auriscalpiaceae</taxon>
        <taxon>Auriscalpium</taxon>
    </lineage>
</organism>
<dbReference type="EMBL" id="MU275857">
    <property type="protein sequence ID" value="KAI0050940.1"/>
    <property type="molecule type" value="Genomic_DNA"/>
</dbReference>
<evidence type="ECO:0000313" key="1">
    <source>
        <dbReference type="EMBL" id="KAI0050940.1"/>
    </source>
</evidence>
<reference evidence="1" key="1">
    <citation type="submission" date="2021-02" db="EMBL/GenBank/DDBJ databases">
        <authorList>
            <consortium name="DOE Joint Genome Institute"/>
            <person name="Ahrendt S."/>
            <person name="Looney B.P."/>
            <person name="Miyauchi S."/>
            <person name="Morin E."/>
            <person name="Drula E."/>
            <person name="Courty P.E."/>
            <person name="Chicoki N."/>
            <person name="Fauchery L."/>
            <person name="Kohler A."/>
            <person name="Kuo A."/>
            <person name="Labutti K."/>
            <person name="Pangilinan J."/>
            <person name="Lipzen A."/>
            <person name="Riley R."/>
            <person name="Andreopoulos W."/>
            <person name="He G."/>
            <person name="Johnson J."/>
            <person name="Barry K.W."/>
            <person name="Grigoriev I.V."/>
            <person name="Nagy L."/>
            <person name="Hibbett D."/>
            <person name="Henrissat B."/>
            <person name="Matheny P.B."/>
            <person name="Labbe J."/>
            <person name="Martin F."/>
        </authorList>
    </citation>
    <scope>NUCLEOTIDE SEQUENCE</scope>
    <source>
        <strain evidence="1">FP105234-sp</strain>
    </source>
</reference>
<protein>
    <submittedName>
        <fullName evidence="1">Uncharacterized protein</fullName>
    </submittedName>
</protein>
<sequence>MEAGGSCGGWYAVRSASEGWGEEGVLGALLLAERKPTERRRAEKPRREVMVGCSAAGDAGARTLGERKEEVREGRAEVLGESGGRRMWASEGLRTWAAGGTTGEGGTGTAGWSRMSAGTRGVEDDLLHGRRGKHGRDDGREEEKCRRAEALPISLHNHPPDPIDRPATPPGLPLTRPPQSQPSRPPVRPPDRPHTVATQPASLDGVHPHPPLGRGWWRERGRTRVFLGRHMVRLSASRQRPTGTAPPRPGLLDHRRARHAPMRPSNPCVPARHIPCNPPRHHHVRSFAASFSTVLNSP</sequence>
<evidence type="ECO:0000313" key="2">
    <source>
        <dbReference type="Proteomes" id="UP000814033"/>
    </source>
</evidence>
<gene>
    <name evidence="1" type="ORF">FA95DRAFT_501647</name>
</gene>
<proteinExistence type="predicted"/>
<name>A0ACB8S4X4_9AGAM</name>
<reference evidence="1" key="2">
    <citation type="journal article" date="2022" name="New Phytol.">
        <title>Evolutionary transition to the ectomycorrhizal habit in the genomes of a hyperdiverse lineage of mushroom-forming fungi.</title>
        <authorList>
            <person name="Looney B."/>
            <person name="Miyauchi S."/>
            <person name="Morin E."/>
            <person name="Drula E."/>
            <person name="Courty P.E."/>
            <person name="Kohler A."/>
            <person name="Kuo A."/>
            <person name="LaButti K."/>
            <person name="Pangilinan J."/>
            <person name="Lipzen A."/>
            <person name="Riley R."/>
            <person name="Andreopoulos W."/>
            <person name="He G."/>
            <person name="Johnson J."/>
            <person name="Nolan M."/>
            <person name="Tritt A."/>
            <person name="Barry K.W."/>
            <person name="Grigoriev I.V."/>
            <person name="Nagy L.G."/>
            <person name="Hibbett D."/>
            <person name="Henrissat B."/>
            <person name="Matheny P.B."/>
            <person name="Labbe J."/>
            <person name="Martin F.M."/>
        </authorList>
    </citation>
    <scope>NUCLEOTIDE SEQUENCE</scope>
    <source>
        <strain evidence="1">FP105234-sp</strain>
    </source>
</reference>
<accession>A0ACB8S4X4</accession>
<dbReference type="Proteomes" id="UP000814033">
    <property type="component" value="Unassembled WGS sequence"/>
</dbReference>
<keyword evidence="2" id="KW-1185">Reference proteome</keyword>
<comment type="caution">
    <text evidence="1">The sequence shown here is derived from an EMBL/GenBank/DDBJ whole genome shotgun (WGS) entry which is preliminary data.</text>
</comment>